<accession>A0A917ERR5</accession>
<evidence type="ECO:0000313" key="3">
    <source>
        <dbReference type="Proteomes" id="UP000605259"/>
    </source>
</evidence>
<evidence type="ECO:0000259" key="1">
    <source>
        <dbReference type="Pfam" id="PF09860"/>
    </source>
</evidence>
<dbReference type="EMBL" id="BMFK01000006">
    <property type="protein sequence ID" value="GGE83310.1"/>
    <property type="molecule type" value="Genomic_DNA"/>
</dbReference>
<dbReference type="Pfam" id="PF09860">
    <property type="entry name" value="DUF2087"/>
    <property type="match status" value="1"/>
</dbReference>
<organism evidence="2 3">
    <name type="scientific">Priestia taiwanensis</name>
    <dbReference type="NCBI Taxonomy" id="1347902"/>
    <lineage>
        <taxon>Bacteria</taxon>
        <taxon>Bacillati</taxon>
        <taxon>Bacillota</taxon>
        <taxon>Bacilli</taxon>
        <taxon>Bacillales</taxon>
        <taxon>Bacillaceae</taxon>
        <taxon>Priestia</taxon>
    </lineage>
</organism>
<dbReference type="AlphaFoldDB" id="A0A917ERR5"/>
<dbReference type="Proteomes" id="UP000605259">
    <property type="component" value="Unassembled WGS sequence"/>
</dbReference>
<dbReference type="RefSeq" id="WP_188389902.1">
    <property type="nucleotide sequence ID" value="NZ_BMFK01000006.1"/>
</dbReference>
<feature type="domain" description="DUF2087" evidence="1">
    <location>
        <begin position="25"/>
        <end position="93"/>
    </location>
</feature>
<reference evidence="2" key="1">
    <citation type="journal article" date="2014" name="Int. J. Syst. Evol. Microbiol.">
        <title>Complete genome sequence of Corynebacterium casei LMG S-19264T (=DSM 44701T), isolated from a smear-ripened cheese.</title>
        <authorList>
            <consortium name="US DOE Joint Genome Institute (JGI-PGF)"/>
            <person name="Walter F."/>
            <person name="Albersmeier A."/>
            <person name="Kalinowski J."/>
            <person name="Ruckert C."/>
        </authorList>
    </citation>
    <scope>NUCLEOTIDE SEQUENCE</scope>
    <source>
        <strain evidence="2">CGMCC 1.12698</strain>
    </source>
</reference>
<reference evidence="2" key="2">
    <citation type="submission" date="2020-09" db="EMBL/GenBank/DDBJ databases">
        <authorList>
            <person name="Sun Q."/>
            <person name="Zhou Y."/>
        </authorList>
    </citation>
    <scope>NUCLEOTIDE SEQUENCE</scope>
    <source>
        <strain evidence="2">CGMCC 1.12698</strain>
    </source>
</reference>
<name>A0A917ERR5_9BACI</name>
<protein>
    <submittedName>
        <fullName evidence="2">Transcriptional regulator</fullName>
    </submittedName>
</protein>
<gene>
    <name evidence="2" type="ORF">GCM10007140_36060</name>
</gene>
<comment type="caution">
    <text evidence="2">The sequence shown here is derived from an EMBL/GenBank/DDBJ whole genome shotgun (WGS) entry which is preliminary data.</text>
</comment>
<sequence>MVQEKYLITEEEKQEIIRKFVKDGKLQNLPSKEKGKVSIFLYLIGQFEKGREYKEREVNDILKPIYADFAILRRYLIDYKLLERSKEGLTYWVKE</sequence>
<evidence type="ECO:0000313" key="2">
    <source>
        <dbReference type="EMBL" id="GGE83310.1"/>
    </source>
</evidence>
<proteinExistence type="predicted"/>
<dbReference type="InterPro" id="IPR018656">
    <property type="entry name" value="DUF2087"/>
</dbReference>
<keyword evidence="3" id="KW-1185">Reference proteome</keyword>